<dbReference type="CDD" id="cd02440">
    <property type="entry name" value="AdoMet_MTases"/>
    <property type="match status" value="1"/>
</dbReference>
<dbReference type="Gene3D" id="3.40.50.150">
    <property type="entry name" value="Vaccinia Virus protein VP39"/>
    <property type="match status" value="1"/>
</dbReference>
<dbReference type="Pfam" id="PF01189">
    <property type="entry name" value="Methyltr_RsmB-F"/>
    <property type="match status" value="1"/>
</dbReference>
<evidence type="ECO:0000256" key="12">
    <source>
        <dbReference type="ARBA" id="ARBA00047283"/>
    </source>
</evidence>
<evidence type="ECO:0000256" key="4">
    <source>
        <dbReference type="ARBA" id="ARBA00022490"/>
    </source>
</evidence>
<protein>
    <recommendedName>
        <fullName evidence="3">16S rRNA (cytosine(967)-C(5))-methyltransferase</fullName>
        <ecNumber evidence="3">2.1.1.176</ecNumber>
    </recommendedName>
    <alternativeName>
        <fullName evidence="10">16S rRNA m5C967 methyltransferase</fullName>
    </alternativeName>
    <alternativeName>
        <fullName evidence="11">rRNA (cytosine-C(5)-)-methyltransferase RsmB</fullName>
    </alternativeName>
</protein>
<evidence type="ECO:0000256" key="6">
    <source>
        <dbReference type="ARBA" id="ARBA00022603"/>
    </source>
</evidence>
<dbReference type="GO" id="GO:0005737">
    <property type="term" value="C:cytoplasm"/>
    <property type="evidence" value="ECO:0007669"/>
    <property type="project" value="UniProtKB-SubCell"/>
</dbReference>
<keyword evidence="9 13" id="KW-0694">RNA-binding</keyword>
<keyword evidence="5" id="KW-0698">rRNA processing</keyword>
<dbReference type="NCBIfam" id="TIGR00563">
    <property type="entry name" value="rsmB"/>
    <property type="match status" value="1"/>
</dbReference>
<dbReference type="Pfam" id="PF01029">
    <property type="entry name" value="NusB"/>
    <property type="match status" value="1"/>
</dbReference>
<dbReference type="PANTHER" id="PTHR22807:SF53">
    <property type="entry name" value="RIBOSOMAL RNA SMALL SUBUNIT METHYLTRANSFERASE B-RELATED"/>
    <property type="match status" value="1"/>
</dbReference>
<dbReference type="Gene3D" id="3.30.70.1170">
    <property type="entry name" value="Sun protein, domain 3"/>
    <property type="match status" value="1"/>
</dbReference>
<dbReference type="PROSITE" id="PS51686">
    <property type="entry name" value="SAM_MT_RSMB_NOP"/>
    <property type="match status" value="1"/>
</dbReference>
<evidence type="ECO:0000256" key="10">
    <source>
        <dbReference type="ARBA" id="ARBA00030399"/>
    </source>
</evidence>
<accession>A0AAW3JRL4</accession>
<dbReference type="PRINTS" id="PR02008">
    <property type="entry name" value="RCMTFAMILY"/>
</dbReference>
<feature type="active site" description="Nucleophile" evidence="13">
    <location>
        <position position="393"/>
    </location>
</feature>
<dbReference type="InterPro" id="IPR023267">
    <property type="entry name" value="RCMT"/>
</dbReference>
<dbReference type="SUPFAM" id="SSF48013">
    <property type="entry name" value="NusB-like"/>
    <property type="match status" value="1"/>
</dbReference>
<keyword evidence="4" id="KW-0963">Cytoplasm</keyword>
<evidence type="ECO:0000256" key="8">
    <source>
        <dbReference type="ARBA" id="ARBA00022691"/>
    </source>
</evidence>
<evidence type="ECO:0000256" key="9">
    <source>
        <dbReference type="ARBA" id="ARBA00022884"/>
    </source>
</evidence>
<comment type="similarity">
    <text evidence="13">Belongs to the class I-like SAM-binding methyltransferase superfamily. RsmB/NOP family.</text>
</comment>
<reference evidence="15 16" key="1">
    <citation type="submission" date="2015-10" db="EMBL/GenBank/DDBJ databases">
        <title>Butyribacter intestini gen. nov., sp. nov., a butyric acid-producing bacterium of the family Lachnospiraceae isolated from the human faeces.</title>
        <authorList>
            <person name="Zou Y."/>
            <person name="Xue W."/>
            <person name="Luo G."/>
            <person name="Lv M."/>
        </authorList>
    </citation>
    <scope>NUCLEOTIDE SEQUENCE [LARGE SCALE GENOMIC DNA]</scope>
    <source>
        <strain evidence="15 16">TF01-11</strain>
    </source>
</reference>
<dbReference type="InterPro" id="IPR006027">
    <property type="entry name" value="NusB_RsmB_TIM44"/>
</dbReference>
<dbReference type="EMBL" id="LLKB01000005">
    <property type="protein sequence ID" value="KQC84476.1"/>
    <property type="molecule type" value="Genomic_DNA"/>
</dbReference>
<evidence type="ECO:0000256" key="1">
    <source>
        <dbReference type="ARBA" id="ARBA00002724"/>
    </source>
</evidence>
<gene>
    <name evidence="15" type="ORF">APZ18_06855</name>
</gene>
<comment type="caution">
    <text evidence="15">The sequence shown here is derived from an EMBL/GenBank/DDBJ whole genome shotgun (WGS) entry which is preliminary data.</text>
</comment>
<evidence type="ECO:0000256" key="11">
    <source>
        <dbReference type="ARBA" id="ARBA00031088"/>
    </source>
</evidence>
<dbReference type="GO" id="GO:0003723">
    <property type="term" value="F:RNA binding"/>
    <property type="evidence" value="ECO:0007669"/>
    <property type="project" value="UniProtKB-UniRule"/>
</dbReference>
<comment type="catalytic activity">
    <reaction evidence="12">
        <text>cytidine(967) in 16S rRNA + S-adenosyl-L-methionine = 5-methylcytidine(967) in 16S rRNA + S-adenosyl-L-homocysteine + H(+)</text>
        <dbReference type="Rhea" id="RHEA:42748"/>
        <dbReference type="Rhea" id="RHEA-COMP:10219"/>
        <dbReference type="Rhea" id="RHEA-COMP:10220"/>
        <dbReference type="ChEBI" id="CHEBI:15378"/>
        <dbReference type="ChEBI" id="CHEBI:57856"/>
        <dbReference type="ChEBI" id="CHEBI:59789"/>
        <dbReference type="ChEBI" id="CHEBI:74483"/>
        <dbReference type="ChEBI" id="CHEBI:82748"/>
        <dbReference type="EC" id="2.1.1.176"/>
    </reaction>
</comment>
<dbReference type="InterPro" id="IPR001678">
    <property type="entry name" value="MeTrfase_RsmB-F_NOP2_dom"/>
</dbReference>
<evidence type="ECO:0000256" key="3">
    <source>
        <dbReference type="ARBA" id="ARBA00012140"/>
    </source>
</evidence>
<feature type="binding site" evidence="13">
    <location>
        <position position="322"/>
    </location>
    <ligand>
        <name>S-adenosyl-L-methionine</name>
        <dbReference type="ChEBI" id="CHEBI:59789"/>
    </ligand>
</feature>
<organism evidence="15 16">
    <name type="scientific">Butyribacter intestini</name>
    <dbReference type="NCBI Taxonomy" id="1703332"/>
    <lineage>
        <taxon>Bacteria</taxon>
        <taxon>Bacillati</taxon>
        <taxon>Bacillota</taxon>
        <taxon>Clostridia</taxon>
        <taxon>Lachnospirales</taxon>
        <taxon>Lachnospiraceae</taxon>
        <taxon>Butyribacter</taxon>
    </lineage>
</organism>
<dbReference type="NCBIfam" id="NF011494">
    <property type="entry name" value="PRK14902.1"/>
    <property type="match status" value="1"/>
</dbReference>
<dbReference type="InterPro" id="IPR054728">
    <property type="entry name" value="RsmB-like_ferredoxin"/>
</dbReference>
<dbReference type="InterPro" id="IPR004573">
    <property type="entry name" value="rRNA_ssu_MeTfrase_B"/>
</dbReference>
<evidence type="ECO:0000256" key="5">
    <source>
        <dbReference type="ARBA" id="ARBA00022552"/>
    </source>
</evidence>
<evidence type="ECO:0000256" key="2">
    <source>
        <dbReference type="ARBA" id="ARBA00004496"/>
    </source>
</evidence>
<dbReference type="Proteomes" id="UP000050833">
    <property type="component" value="Unassembled WGS sequence"/>
</dbReference>
<evidence type="ECO:0000313" key="15">
    <source>
        <dbReference type="EMBL" id="KQC84476.1"/>
    </source>
</evidence>
<feature type="binding site" evidence="13">
    <location>
        <begin position="266"/>
        <end position="272"/>
    </location>
    <ligand>
        <name>S-adenosyl-L-methionine</name>
        <dbReference type="ChEBI" id="CHEBI:59789"/>
    </ligand>
</feature>
<dbReference type="InterPro" id="IPR035926">
    <property type="entry name" value="NusB-like_sf"/>
</dbReference>
<dbReference type="InterPro" id="IPR049560">
    <property type="entry name" value="MeTrfase_RsmB-F_NOP2_cat"/>
</dbReference>
<name>A0AAW3JRL4_9FIRM</name>
<dbReference type="Pfam" id="PF22458">
    <property type="entry name" value="RsmF-B_ferredox"/>
    <property type="match status" value="1"/>
</dbReference>
<dbReference type="PANTHER" id="PTHR22807">
    <property type="entry name" value="NOP2 YEAST -RELATED NOL1/NOP2/FMU SUN DOMAIN-CONTAINING"/>
    <property type="match status" value="1"/>
</dbReference>
<dbReference type="SUPFAM" id="SSF53335">
    <property type="entry name" value="S-adenosyl-L-methionine-dependent methyltransferases"/>
    <property type="match status" value="1"/>
</dbReference>
<feature type="binding site" evidence="13">
    <location>
        <position position="295"/>
    </location>
    <ligand>
        <name>S-adenosyl-L-methionine</name>
        <dbReference type="ChEBI" id="CHEBI:59789"/>
    </ligand>
</feature>
<keyword evidence="8 13" id="KW-0949">S-adenosyl-L-methionine</keyword>
<comment type="function">
    <text evidence="1">Specifically methylates the cytosine at position 967 (m5C967) of 16S rRNA.</text>
</comment>
<dbReference type="InterPro" id="IPR029063">
    <property type="entry name" value="SAM-dependent_MTases_sf"/>
</dbReference>
<dbReference type="EC" id="2.1.1.176" evidence="3"/>
<keyword evidence="6 13" id="KW-0489">Methyltransferase</keyword>
<dbReference type="GO" id="GO:0008649">
    <property type="term" value="F:rRNA methyltransferase activity"/>
    <property type="evidence" value="ECO:0007669"/>
    <property type="project" value="InterPro"/>
</dbReference>
<evidence type="ECO:0000256" key="7">
    <source>
        <dbReference type="ARBA" id="ARBA00022679"/>
    </source>
</evidence>
<dbReference type="Gene3D" id="1.10.940.10">
    <property type="entry name" value="NusB-like"/>
    <property type="match status" value="1"/>
</dbReference>
<feature type="binding site" evidence="13">
    <location>
        <position position="340"/>
    </location>
    <ligand>
        <name>S-adenosyl-L-methionine</name>
        <dbReference type="ChEBI" id="CHEBI:59789"/>
    </ligand>
</feature>
<comment type="subcellular location">
    <subcellularLocation>
        <location evidence="2">Cytoplasm</location>
    </subcellularLocation>
</comment>
<evidence type="ECO:0000259" key="14">
    <source>
        <dbReference type="PROSITE" id="PS51686"/>
    </source>
</evidence>
<keyword evidence="7 13" id="KW-0808">Transferase</keyword>
<proteinExistence type="inferred from homology"/>
<evidence type="ECO:0000256" key="13">
    <source>
        <dbReference type="PROSITE-ProRule" id="PRU01023"/>
    </source>
</evidence>
<evidence type="ECO:0000313" key="16">
    <source>
        <dbReference type="Proteomes" id="UP000050833"/>
    </source>
</evidence>
<dbReference type="RefSeq" id="WP_055943175.1">
    <property type="nucleotide sequence ID" value="NZ_JAQDCV010000004.1"/>
</dbReference>
<dbReference type="GO" id="GO:0006355">
    <property type="term" value="P:regulation of DNA-templated transcription"/>
    <property type="evidence" value="ECO:0007669"/>
    <property type="project" value="InterPro"/>
</dbReference>
<feature type="domain" description="SAM-dependent MTase RsmB/NOP-type" evidence="14">
    <location>
        <begin position="176"/>
        <end position="456"/>
    </location>
</feature>
<dbReference type="AlphaFoldDB" id="A0AAW3JRL4"/>
<sequence>MADEVNLRNLALDVIVSVMDKGAYSDKAIHAALEKHPGLEKRDRAFFTRLCQGTIEYAVSSDYIINLFSKTKVKKMKPVIREILRMGVYQIMHMDSVPDSAVCNEAVKLANKRKFTNLKGFVNGVLRNISREKDKIKFPDKKDGFCAYASVRYSMPEWIVNYLCEEYGEDETERIFEGFLKADRGVSVRCNVSKAEPQEVYDMLKKQGISVKKSELFDYAFSIDDFDRLQDVEALKKGYIQVQDFSSILAGHIPEIKGGENIIDICAAPGGKTLHIADRLNDRKLNGGGKIISCDLTDAKTALIKENVERNGFENVSVVKNDALVFKKEWEDTADIVIADLPCSGLGVIGKKCDIKYKTSIEDINALSEIQREILKNVSRYLKKGGQLLYSTCTIAMEENEDNVRWMLENLPFKKADIRKRVPKKIRNYMKDDGYIQILPDMTESDGFFIAAFIKQ</sequence>
<keyword evidence="16" id="KW-1185">Reference proteome</keyword>